<feature type="domain" description="Stc1" evidence="2">
    <location>
        <begin position="30"/>
        <end position="114"/>
    </location>
</feature>
<comment type="caution">
    <text evidence="3">The sequence shown here is derived from an EMBL/GenBank/DDBJ whole genome shotgun (WGS) entry which is preliminary data.</text>
</comment>
<name>A0ABR0F3S6_ZASCE</name>
<organism evidence="3 4">
    <name type="scientific">Zasmidium cellare</name>
    <name type="common">Wine cellar mold</name>
    <name type="synonym">Racodium cellare</name>
    <dbReference type="NCBI Taxonomy" id="395010"/>
    <lineage>
        <taxon>Eukaryota</taxon>
        <taxon>Fungi</taxon>
        <taxon>Dikarya</taxon>
        <taxon>Ascomycota</taxon>
        <taxon>Pezizomycotina</taxon>
        <taxon>Dothideomycetes</taxon>
        <taxon>Dothideomycetidae</taxon>
        <taxon>Mycosphaerellales</taxon>
        <taxon>Mycosphaerellaceae</taxon>
        <taxon>Zasmidium</taxon>
    </lineage>
</organism>
<proteinExistence type="predicted"/>
<feature type="compositionally biased region" description="Acidic residues" evidence="1">
    <location>
        <begin position="144"/>
        <end position="155"/>
    </location>
</feature>
<evidence type="ECO:0000313" key="4">
    <source>
        <dbReference type="Proteomes" id="UP001305779"/>
    </source>
</evidence>
<evidence type="ECO:0000256" key="1">
    <source>
        <dbReference type="SAM" id="MobiDB-lite"/>
    </source>
</evidence>
<feature type="region of interest" description="Disordered" evidence="1">
    <location>
        <begin position="121"/>
        <end position="272"/>
    </location>
</feature>
<protein>
    <recommendedName>
        <fullName evidence="2">Stc1 domain-containing protein</fullName>
    </recommendedName>
</protein>
<gene>
    <name evidence="3" type="ORF">PRZ48_002348</name>
</gene>
<dbReference type="InterPro" id="IPR024630">
    <property type="entry name" value="Stc1"/>
</dbReference>
<evidence type="ECO:0000259" key="2">
    <source>
        <dbReference type="Pfam" id="PF12898"/>
    </source>
</evidence>
<reference evidence="3 4" key="1">
    <citation type="journal article" date="2023" name="G3 (Bethesda)">
        <title>A chromosome-level genome assembly of Zasmidium syzygii isolated from banana leaves.</title>
        <authorList>
            <person name="van Westerhoven A.C."/>
            <person name="Mehrabi R."/>
            <person name="Talebi R."/>
            <person name="Steentjes M.B.F."/>
            <person name="Corcolon B."/>
            <person name="Chong P.A."/>
            <person name="Kema G.H.J."/>
            <person name="Seidl M.F."/>
        </authorList>
    </citation>
    <scope>NUCLEOTIDE SEQUENCE [LARGE SCALE GENOMIC DNA]</scope>
    <source>
        <strain evidence="3 4">P124</strain>
    </source>
</reference>
<dbReference type="Pfam" id="PF12898">
    <property type="entry name" value="Stc1"/>
    <property type="match status" value="1"/>
</dbReference>
<dbReference type="EMBL" id="JAXOVC010000001">
    <property type="protein sequence ID" value="KAK4508609.1"/>
    <property type="molecule type" value="Genomic_DNA"/>
</dbReference>
<keyword evidence="4" id="KW-1185">Reference proteome</keyword>
<dbReference type="Proteomes" id="UP001305779">
    <property type="component" value="Unassembled WGS sequence"/>
</dbReference>
<feature type="compositionally biased region" description="Low complexity" evidence="1">
    <location>
        <begin position="173"/>
        <end position="206"/>
    </location>
</feature>
<feature type="compositionally biased region" description="Polar residues" evidence="1">
    <location>
        <begin position="207"/>
        <end position="226"/>
    </location>
</feature>
<accession>A0ABR0F3S6</accession>
<evidence type="ECO:0000313" key="3">
    <source>
        <dbReference type="EMBL" id="KAK4508609.1"/>
    </source>
</evidence>
<sequence>MAAGTVASQRYYEKHVAPLRNVNKPAKIKCNGKCGYVKPSASFSNKKLNDLAEYMKNKPRFDPEKTAYVGCLNCTSGQKVEMRCSECLQDKGKDKYNKTQWKKDDEEAMCDACCEKRRETEAADPDNDSGSGSNDDSEGSRGNDEEDEDEDEDDLTSQMGGASLDGPGRRGFSSHGGTSMKTSTKGSSLNDSWGSSTVGGSSLKSSTNGTSRAGSTINNYRATSNRNKQDDGGSKWAKVPAGKPRTNVFRKQTRDDDDIDDVRVSSDSSDSD</sequence>